<keyword evidence="2" id="KW-1185">Reference proteome</keyword>
<comment type="caution">
    <text evidence="1">The sequence shown here is derived from an EMBL/GenBank/DDBJ whole genome shotgun (WGS) entry which is preliminary data.</text>
</comment>
<evidence type="ECO:0000313" key="2">
    <source>
        <dbReference type="Proteomes" id="UP000824469"/>
    </source>
</evidence>
<accession>A0AA38LM40</accession>
<protein>
    <submittedName>
        <fullName evidence="1">Uncharacterized protein</fullName>
    </submittedName>
</protein>
<evidence type="ECO:0000313" key="1">
    <source>
        <dbReference type="EMBL" id="KAH9328911.1"/>
    </source>
</evidence>
<feature type="non-terminal residue" evidence="1">
    <location>
        <position position="1"/>
    </location>
</feature>
<feature type="non-terminal residue" evidence="1">
    <location>
        <position position="196"/>
    </location>
</feature>
<reference evidence="1 2" key="1">
    <citation type="journal article" date="2021" name="Nat. Plants">
        <title>The Taxus genome provides insights into paclitaxel biosynthesis.</title>
        <authorList>
            <person name="Xiong X."/>
            <person name="Gou J."/>
            <person name="Liao Q."/>
            <person name="Li Y."/>
            <person name="Zhou Q."/>
            <person name="Bi G."/>
            <person name="Li C."/>
            <person name="Du R."/>
            <person name="Wang X."/>
            <person name="Sun T."/>
            <person name="Guo L."/>
            <person name="Liang H."/>
            <person name="Lu P."/>
            <person name="Wu Y."/>
            <person name="Zhang Z."/>
            <person name="Ro D.K."/>
            <person name="Shang Y."/>
            <person name="Huang S."/>
            <person name="Yan J."/>
        </authorList>
    </citation>
    <scope>NUCLEOTIDE SEQUENCE [LARGE SCALE GENOMIC DNA]</scope>
    <source>
        <strain evidence="1">Ta-2019</strain>
    </source>
</reference>
<dbReference type="AlphaFoldDB" id="A0AA38LM40"/>
<gene>
    <name evidence="1" type="ORF">KI387_001019</name>
</gene>
<organism evidence="1 2">
    <name type="scientific">Taxus chinensis</name>
    <name type="common">Chinese yew</name>
    <name type="synonym">Taxus wallichiana var. chinensis</name>
    <dbReference type="NCBI Taxonomy" id="29808"/>
    <lineage>
        <taxon>Eukaryota</taxon>
        <taxon>Viridiplantae</taxon>
        <taxon>Streptophyta</taxon>
        <taxon>Embryophyta</taxon>
        <taxon>Tracheophyta</taxon>
        <taxon>Spermatophyta</taxon>
        <taxon>Pinopsida</taxon>
        <taxon>Pinidae</taxon>
        <taxon>Conifers II</taxon>
        <taxon>Cupressales</taxon>
        <taxon>Taxaceae</taxon>
        <taxon>Taxus</taxon>
    </lineage>
</organism>
<dbReference type="Proteomes" id="UP000824469">
    <property type="component" value="Unassembled WGS sequence"/>
</dbReference>
<dbReference type="EMBL" id="JAHRHJ020000001">
    <property type="protein sequence ID" value="KAH9328911.1"/>
    <property type="molecule type" value="Genomic_DNA"/>
</dbReference>
<name>A0AA38LM40_TAXCH</name>
<sequence>PLGSSFGTASRPFQPTFLPREEVIPRSEMRHSRSHNIATIYEEYKPLSGEIRDAMTLVEFIGLKNGRVRMGPRSKPQVIPKDNGKDVSALEENNPSIMIKDDEDKSKLLGIERKQPIESLEAPITLPKDEPLDNFQNSSMKGQGFDEILKHKPREEKEIMKHELEGINALIFNDDSFISNDGMLQENKEEKQIYKM</sequence>
<proteinExistence type="predicted"/>